<reference evidence="3" key="1">
    <citation type="submission" date="2009-12" db="EMBL/GenBank/DDBJ databases">
        <title>Complete sequence of Treponema azotonutricium strain ZAS-9.</title>
        <authorList>
            <person name="Tetu S.G."/>
            <person name="Matson E."/>
            <person name="Ren Q."/>
            <person name="Seshadri R."/>
            <person name="Elbourne L."/>
            <person name="Hassan K.A."/>
            <person name="Durkin A."/>
            <person name="Radune D."/>
            <person name="Mohamoud Y."/>
            <person name="Shay R."/>
            <person name="Jin S."/>
            <person name="Zhang X."/>
            <person name="Lucey K."/>
            <person name="Ballor N.R."/>
            <person name="Ottesen E."/>
            <person name="Rosenthal R."/>
            <person name="Allen A."/>
            <person name="Leadbetter J.R."/>
            <person name="Paulsen I.T."/>
        </authorList>
    </citation>
    <scope>NUCLEOTIDE SEQUENCE [LARGE SCALE GENOMIC DNA]</scope>
    <source>
        <strain evidence="3">ATCC BAA-888 / DSM 13862 / ZAS-9</strain>
    </source>
</reference>
<sequence length="165" mass="19146">MSKSKNFQVDQKVVYPSQGVGIVRSIEEKPFKENKVLYYVIYLEVSDMTIMVPMNNAETLGIRPIVAKDEALKALELLSEAYEPIPSDWKLRYQMNLDLLKKGSIMDIATIVRSLYHRQKIKELPILERKLYDSAQKLLLDEVSYSLRKPKEEVENLIQARLEAE</sequence>
<reference evidence="2 3" key="2">
    <citation type="journal article" date="2011" name="ISME J.">
        <title>RNA-seq reveals cooperative metabolic interactions between two termite-gut spirochete species in co-culture.</title>
        <authorList>
            <person name="Rosenthal A.Z."/>
            <person name="Matson E.G."/>
            <person name="Eldar A."/>
            <person name="Leadbetter J.R."/>
        </authorList>
    </citation>
    <scope>NUCLEOTIDE SEQUENCE [LARGE SCALE GENOMIC DNA]</scope>
    <source>
        <strain evidence="3">ATCC BAA-888 / DSM 13862 / ZAS-9</strain>
    </source>
</reference>
<name>F5Y9R2_LEAAZ</name>
<dbReference type="OrthoDB" id="9786074at2"/>
<dbReference type="InterPro" id="IPR003711">
    <property type="entry name" value="CarD-like/TRCF_RID"/>
</dbReference>
<dbReference type="STRING" id="545695.TREAZ_3208"/>
<evidence type="ECO:0000313" key="3">
    <source>
        <dbReference type="Proteomes" id="UP000009222"/>
    </source>
</evidence>
<dbReference type="Gene3D" id="2.40.10.170">
    <property type="match status" value="1"/>
</dbReference>
<dbReference type="EMBL" id="CP001841">
    <property type="protein sequence ID" value="AEF81063.1"/>
    <property type="molecule type" value="Genomic_DNA"/>
</dbReference>
<dbReference type="Gene3D" id="1.20.58.1290">
    <property type="entry name" value="CarD-like, C-terminal domain"/>
    <property type="match status" value="1"/>
</dbReference>
<dbReference type="PANTHER" id="PTHR38447:SF1">
    <property type="entry name" value="RNA POLYMERASE-BINDING TRANSCRIPTION FACTOR CARD"/>
    <property type="match status" value="1"/>
</dbReference>
<dbReference type="HOGENOM" id="CLU_048259_1_1_12"/>
<dbReference type="AlphaFoldDB" id="F5Y9R2"/>
<keyword evidence="3" id="KW-1185">Reference proteome</keyword>
<evidence type="ECO:0000259" key="1">
    <source>
        <dbReference type="SMART" id="SM01058"/>
    </source>
</evidence>
<dbReference type="Pfam" id="PF02559">
    <property type="entry name" value="CarD_TRCF_RID"/>
    <property type="match status" value="1"/>
</dbReference>
<feature type="domain" description="CarD-like/TRCF RNAP-interacting" evidence="1">
    <location>
        <begin position="6"/>
        <end position="116"/>
    </location>
</feature>
<dbReference type="SUPFAM" id="SSF141259">
    <property type="entry name" value="CarD-like"/>
    <property type="match status" value="1"/>
</dbReference>
<dbReference type="InParanoid" id="F5Y9R2"/>
<gene>
    <name evidence="2" type="ordered locus">TREAZ_3208</name>
</gene>
<dbReference type="FunCoup" id="F5Y9R2">
    <property type="interactions" value="4"/>
</dbReference>
<dbReference type="InterPro" id="IPR042215">
    <property type="entry name" value="CarD-like_C"/>
</dbReference>
<protein>
    <submittedName>
        <fullName evidence="2">Transcription factor</fullName>
    </submittedName>
</protein>
<dbReference type="PANTHER" id="PTHR38447">
    <property type="entry name" value="TRANSCRIPTION FACTOR YDEB-RELATED"/>
    <property type="match status" value="1"/>
</dbReference>
<dbReference type="Pfam" id="PF21095">
    <property type="entry name" value="CarD_C"/>
    <property type="match status" value="1"/>
</dbReference>
<dbReference type="eggNOG" id="COG1329">
    <property type="taxonomic scope" value="Bacteria"/>
</dbReference>
<dbReference type="InterPro" id="IPR052531">
    <property type="entry name" value="CarD-like_regulator"/>
</dbReference>
<dbReference type="InterPro" id="IPR036101">
    <property type="entry name" value="CarD-like/TRCF_RID_sf"/>
</dbReference>
<organism evidence="2 3">
    <name type="scientific">Leadbettera azotonutricia (strain ATCC BAA-888 / DSM 13862 / ZAS-9)</name>
    <name type="common">Treponema azotonutricium</name>
    <dbReference type="NCBI Taxonomy" id="545695"/>
    <lineage>
        <taxon>Bacteria</taxon>
        <taxon>Pseudomonadati</taxon>
        <taxon>Spirochaetota</taxon>
        <taxon>Spirochaetia</taxon>
        <taxon>Spirochaetales</taxon>
        <taxon>Breznakiellaceae</taxon>
        <taxon>Leadbettera</taxon>
    </lineage>
</organism>
<evidence type="ECO:0000313" key="2">
    <source>
        <dbReference type="EMBL" id="AEF81063.1"/>
    </source>
</evidence>
<dbReference type="KEGG" id="taz:TREAZ_3208"/>
<proteinExistence type="predicted"/>
<dbReference type="InterPro" id="IPR048792">
    <property type="entry name" value="CarD_C"/>
</dbReference>
<dbReference type="Proteomes" id="UP000009222">
    <property type="component" value="Chromosome"/>
</dbReference>
<dbReference type="GO" id="GO:0009303">
    <property type="term" value="P:rRNA transcription"/>
    <property type="evidence" value="ECO:0007669"/>
    <property type="project" value="TreeGrafter"/>
</dbReference>
<dbReference type="RefSeq" id="WP_015712352.1">
    <property type="nucleotide sequence ID" value="NC_015577.1"/>
</dbReference>
<dbReference type="SMART" id="SM01058">
    <property type="entry name" value="CarD_TRCF"/>
    <property type="match status" value="1"/>
</dbReference>
<accession>F5Y9R2</accession>